<name>A0A1F5YME1_9BACT</name>
<evidence type="ECO:0000313" key="3">
    <source>
        <dbReference type="Proteomes" id="UP000178448"/>
    </source>
</evidence>
<organism evidence="2 3">
    <name type="scientific">Candidatus Gottesmanbacteria bacterium RBG_16_52_11</name>
    <dbReference type="NCBI Taxonomy" id="1798374"/>
    <lineage>
        <taxon>Bacteria</taxon>
        <taxon>Candidatus Gottesmaniibacteriota</taxon>
    </lineage>
</organism>
<dbReference type="STRING" id="1798374.A2Z33_02975"/>
<dbReference type="CDD" id="cd02511">
    <property type="entry name" value="Beta4Glucosyltransferase"/>
    <property type="match status" value="1"/>
</dbReference>
<proteinExistence type="predicted"/>
<feature type="domain" description="Glycosyltransferase 2-like" evidence="1">
    <location>
        <begin position="1"/>
        <end position="86"/>
    </location>
</feature>
<accession>A0A1F5YME1</accession>
<gene>
    <name evidence="2" type="ORF">A2Z33_02975</name>
</gene>
<protein>
    <recommendedName>
        <fullName evidence="1">Glycosyltransferase 2-like domain-containing protein</fullName>
    </recommendedName>
</protein>
<dbReference type="PANTHER" id="PTHR43630">
    <property type="entry name" value="POLY-BETA-1,6-N-ACETYL-D-GLUCOSAMINE SYNTHASE"/>
    <property type="match status" value="1"/>
</dbReference>
<dbReference type="PANTHER" id="PTHR43630:SF2">
    <property type="entry name" value="GLYCOSYLTRANSFERASE"/>
    <property type="match status" value="1"/>
</dbReference>
<dbReference type="InterPro" id="IPR001173">
    <property type="entry name" value="Glyco_trans_2-like"/>
</dbReference>
<dbReference type="AlphaFoldDB" id="A0A1F5YME1"/>
<evidence type="ECO:0000313" key="2">
    <source>
        <dbReference type="EMBL" id="OGG01350.1"/>
    </source>
</evidence>
<dbReference type="Pfam" id="PF00535">
    <property type="entry name" value="Glycos_transf_2"/>
    <property type="match status" value="1"/>
</dbReference>
<dbReference type="EMBL" id="MFJD01000017">
    <property type="protein sequence ID" value="OGG01350.1"/>
    <property type="molecule type" value="Genomic_DNA"/>
</dbReference>
<dbReference type="Gene3D" id="3.90.550.10">
    <property type="entry name" value="Spore Coat Polysaccharide Biosynthesis Protein SpsA, Chain A"/>
    <property type="match status" value="1"/>
</dbReference>
<evidence type="ECO:0000259" key="1">
    <source>
        <dbReference type="Pfam" id="PF00535"/>
    </source>
</evidence>
<feature type="non-terminal residue" evidence="2">
    <location>
        <position position="1"/>
    </location>
</feature>
<sequence>DATAEIARKYKCRIFRRPNLPMLNSNKNFGFTKARGDWILNLDADEVVTYVLRQEIDRVILSGGQISGYWIPRKNIIFGKWIRHGIWWPDRQIRLFKRGRGSFPEKKIHEYLTVDGPVGELTESYDHFNYRSVSQYISTLDRCTTSEARELAEAGYSPAWHDAIRFPVSDFLKIYFAQASWRDGLHGLVLSLMQAFYALVLYAKAWENQKFPEIDPPFSSLTREMALAAGDFKFWLLSTRIERERNPVRKLYLRIRRSVLRRLKI</sequence>
<comment type="caution">
    <text evidence="2">The sequence shown here is derived from an EMBL/GenBank/DDBJ whole genome shotgun (WGS) entry which is preliminary data.</text>
</comment>
<reference evidence="2 3" key="1">
    <citation type="journal article" date="2016" name="Nat. Commun.">
        <title>Thousands of microbial genomes shed light on interconnected biogeochemical processes in an aquifer system.</title>
        <authorList>
            <person name="Anantharaman K."/>
            <person name="Brown C.T."/>
            <person name="Hug L.A."/>
            <person name="Sharon I."/>
            <person name="Castelle C.J."/>
            <person name="Probst A.J."/>
            <person name="Thomas B.C."/>
            <person name="Singh A."/>
            <person name="Wilkins M.J."/>
            <person name="Karaoz U."/>
            <person name="Brodie E.L."/>
            <person name="Williams K.H."/>
            <person name="Hubbard S.S."/>
            <person name="Banfield J.F."/>
        </authorList>
    </citation>
    <scope>NUCLEOTIDE SEQUENCE [LARGE SCALE GENOMIC DNA]</scope>
</reference>
<dbReference type="SUPFAM" id="SSF53448">
    <property type="entry name" value="Nucleotide-diphospho-sugar transferases"/>
    <property type="match status" value="1"/>
</dbReference>
<dbReference type="Proteomes" id="UP000178448">
    <property type="component" value="Unassembled WGS sequence"/>
</dbReference>
<dbReference type="InterPro" id="IPR029044">
    <property type="entry name" value="Nucleotide-diphossugar_trans"/>
</dbReference>